<dbReference type="EMBL" id="BAABJY010000002">
    <property type="protein sequence ID" value="GAA4866010.1"/>
    <property type="molecule type" value="Genomic_DNA"/>
</dbReference>
<keyword evidence="2" id="KW-1003">Cell membrane</keyword>
<evidence type="ECO:0000256" key="4">
    <source>
        <dbReference type="ARBA" id="ARBA00022989"/>
    </source>
</evidence>
<protein>
    <recommendedName>
        <fullName evidence="8">Ancillary SecYEG translocon subunit</fullName>
    </recommendedName>
</protein>
<evidence type="ECO:0000256" key="6">
    <source>
        <dbReference type="ARBA" id="ARBA00023186"/>
    </source>
</evidence>
<dbReference type="InterPro" id="IPR026039">
    <property type="entry name" value="YfgM"/>
</dbReference>
<dbReference type="Gene3D" id="1.25.40.10">
    <property type="entry name" value="Tetratricopeptide repeat domain"/>
    <property type="match status" value="1"/>
</dbReference>
<dbReference type="PANTHER" id="PTHR38035:SF1">
    <property type="entry name" value="ANCILLARY SECYEG TRANSLOCON SUBUNIT"/>
    <property type="match status" value="1"/>
</dbReference>
<dbReference type="InterPro" id="IPR011990">
    <property type="entry name" value="TPR-like_helical_dom_sf"/>
</dbReference>
<keyword evidence="12" id="KW-1185">Reference proteome</keyword>
<reference evidence="12" key="1">
    <citation type="journal article" date="2019" name="Int. J. Syst. Evol. Microbiol.">
        <title>The Global Catalogue of Microorganisms (GCM) 10K type strain sequencing project: providing services to taxonomists for standard genome sequencing and annotation.</title>
        <authorList>
            <consortium name="The Broad Institute Genomics Platform"/>
            <consortium name="The Broad Institute Genome Sequencing Center for Infectious Disease"/>
            <person name="Wu L."/>
            <person name="Ma J."/>
        </authorList>
    </citation>
    <scope>NUCLEOTIDE SEQUENCE [LARGE SCALE GENOMIC DNA]</scope>
    <source>
        <strain evidence="12">JCM 18392</strain>
    </source>
</reference>
<organism evidence="11 12">
    <name type="scientific">Luteimonas vadosa</name>
    <dbReference type="NCBI Taxonomy" id="1165507"/>
    <lineage>
        <taxon>Bacteria</taxon>
        <taxon>Pseudomonadati</taxon>
        <taxon>Pseudomonadota</taxon>
        <taxon>Gammaproteobacteria</taxon>
        <taxon>Lysobacterales</taxon>
        <taxon>Lysobacteraceae</taxon>
        <taxon>Luteimonas</taxon>
    </lineage>
</organism>
<keyword evidence="3 9" id="KW-0812">Transmembrane</keyword>
<name>A0ABP9E1V2_9GAMM</name>
<keyword evidence="4 9" id="KW-1133">Transmembrane helix</keyword>
<dbReference type="Pfam" id="PF09976">
    <property type="entry name" value="TPR_21"/>
    <property type="match status" value="1"/>
</dbReference>
<evidence type="ECO:0000256" key="5">
    <source>
        <dbReference type="ARBA" id="ARBA00023136"/>
    </source>
</evidence>
<dbReference type="PANTHER" id="PTHR38035">
    <property type="entry name" value="UPF0070 PROTEIN YFGM"/>
    <property type="match status" value="1"/>
</dbReference>
<dbReference type="SUPFAM" id="SSF48452">
    <property type="entry name" value="TPR-like"/>
    <property type="match status" value="1"/>
</dbReference>
<feature type="domain" description="Ancillary SecYEG translocon subunit/Cell division coordinator CpoB TPR" evidence="10">
    <location>
        <begin position="36"/>
        <end position="217"/>
    </location>
</feature>
<comment type="subcellular location">
    <subcellularLocation>
        <location evidence="1">Cell membrane</location>
        <topology evidence="1">Single-pass type II membrane protein</topology>
    </subcellularLocation>
</comment>
<evidence type="ECO:0000256" key="8">
    <source>
        <dbReference type="ARBA" id="ARBA00024235"/>
    </source>
</evidence>
<evidence type="ECO:0000256" key="1">
    <source>
        <dbReference type="ARBA" id="ARBA00004401"/>
    </source>
</evidence>
<keyword evidence="5 9" id="KW-0472">Membrane</keyword>
<dbReference type="InterPro" id="IPR018704">
    <property type="entry name" value="SecYEG/CpoB_TPR"/>
</dbReference>
<evidence type="ECO:0000259" key="10">
    <source>
        <dbReference type="Pfam" id="PF09976"/>
    </source>
</evidence>
<evidence type="ECO:0000256" key="3">
    <source>
        <dbReference type="ARBA" id="ARBA00022692"/>
    </source>
</evidence>
<comment type="similarity">
    <text evidence="7">Belongs to the YfgM family.</text>
</comment>
<sequence length="228" mass="24555">MSRRWWAIAWRNDTALTRMAIDELLDEHEQSERVQDWLRRNGLGIVAGIALGLALVGGWKWWQSQQQMQRIQAGEAYESLQAKIASGDLEQATRDAAKLGQGIYATLAALDLAKAQVEAGKPEAALATLNGISSTDPALSGVVTQRKARLLIEAGKHEEALALLADGDDAGTLELRGDAQAGLGKTELARKAYADALTRLDVAAPQRRLLEIKLTNAGGNPAKPEART</sequence>
<gene>
    <name evidence="11" type="ORF">GCM10023332_17730</name>
</gene>
<evidence type="ECO:0000256" key="7">
    <source>
        <dbReference type="ARBA" id="ARBA00024197"/>
    </source>
</evidence>
<evidence type="ECO:0000313" key="11">
    <source>
        <dbReference type="EMBL" id="GAA4866010.1"/>
    </source>
</evidence>
<evidence type="ECO:0000256" key="9">
    <source>
        <dbReference type="SAM" id="Phobius"/>
    </source>
</evidence>
<proteinExistence type="inferred from homology"/>
<dbReference type="Proteomes" id="UP001501323">
    <property type="component" value="Unassembled WGS sequence"/>
</dbReference>
<evidence type="ECO:0000256" key="2">
    <source>
        <dbReference type="ARBA" id="ARBA00022475"/>
    </source>
</evidence>
<feature type="transmembrane region" description="Helical" evidence="9">
    <location>
        <begin position="43"/>
        <end position="62"/>
    </location>
</feature>
<keyword evidence="6" id="KW-0143">Chaperone</keyword>
<evidence type="ECO:0000313" key="12">
    <source>
        <dbReference type="Proteomes" id="UP001501323"/>
    </source>
</evidence>
<comment type="caution">
    <text evidence="11">The sequence shown here is derived from an EMBL/GenBank/DDBJ whole genome shotgun (WGS) entry which is preliminary data.</text>
</comment>
<accession>A0ABP9E1V2</accession>